<protein>
    <submittedName>
        <fullName evidence="1">Uncharacterized protein</fullName>
    </submittedName>
</protein>
<proteinExistence type="predicted"/>
<gene>
    <name evidence="1" type="ORF">HMPREF1336_03338</name>
</gene>
<dbReference type="Proteomes" id="UP000004117">
    <property type="component" value="Unassembled WGS sequence"/>
</dbReference>
<dbReference type="EMBL" id="ALZR01000132">
    <property type="protein sequence ID" value="EJV12307.1"/>
    <property type="molecule type" value="Genomic_DNA"/>
</dbReference>
<reference evidence="1 2" key="1">
    <citation type="submission" date="2012-04" db="EMBL/GenBank/DDBJ databases">
        <authorList>
            <person name="Weinstock G."/>
            <person name="Sodergren E."/>
            <person name="Lobos E.A."/>
            <person name="Fulton L."/>
            <person name="Fulton R."/>
            <person name="Courtney L."/>
            <person name="Fronick C."/>
            <person name="O'Laughlin M."/>
            <person name="Godfrey J."/>
            <person name="Wilson R.M."/>
            <person name="Miner T."/>
            <person name="Farmer C."/>
            <person name="Delehaunty K."/>
            <person name="Cordes M."/>
            <person name="Minx P."/>
            <person name="Tomlinson C."/>
            <person name="Chen J."/>
            <person name="Wollam A."/>
            <person name="Pepin K.H."/>
            <person name="Bhonagiri V."/>
            <person name="Zhang X."/>
            <person name="Suruliraj S."/>
            <person name="Warren W."/>
            <person name="Mitreva M."/>
            <person name="Mardis E.R."/>
            <person name="Wilson R.K."/>
        </authorList>
    </citation>
    <scope>NUCLEOTIDE SEQUENCE [LARGE SCALE GENOMIC DNA]</scope>
    <source>
        <strain evidence="1 2">ERV63</strain>
    </source>
</reference>
<accession>A0AAV3GGT7</accession>
<evidence type="ECO:0000313" key="1">
    <source>
        <dbReference type="EMBL" id="EJV12307.1"/>
    </source>
</evidence>
<comment type="caution">
    <text evidence="1">The sequence shown here is derived from an EMBL/GenBank/DDBJ whole genome shotgun (WGS) entry which is preliminary data.</text>
</comment>
<feature type="non-terminal residue" evidence="1">
    <location>
        <position position="1"/>
    </location>
</feature>
<name>A0AAV3GGT7_ENTFL</name>
<organism evidence="1 2">
    <name type="scientific">Enterococcus faecalis ERV63</name>
    <dbReference type="NCBI Taxonomy" id="1134793"/>
    <lineage>
        <taxon>Bacteria</taxon>
        <taxon>Bacillati</taxon>
        <taxon>Bacillota</taxon>
        <taxon>Bacilli</taxon>
        <taxon>Lactobacillales</taxon>
        <taxon>Enterococcaceae</taxon>
        <taxon>Enterococcus</taxon>
    </lineage>
</organism>
<dbReference type="AlphaFoldDB" id="A0AAV3GGT7"/>
<sequence>ETSSMEGEILEYLEIPITEDWYKRSKQERREYIQGWGTDIQEEGEIVRNKICIAEVWNELYNGDSKNIHPAKAAEIRQVLSLLSGWEKNSKGNKGRLRFGPGYGVQVAYLRVTP</sequence>
<evidence type="ECO:0000313" key="2">
    <source>
        <dbReference type="Proteomes" id="UP000004117"/>
    </source>
</evidence>